<evidence type="ECO:0000256" key="8">
    <source>
        <dbReference type="ARBA" id="ARBA00023014"/>
    </source>
</evidence>
<accession>A0A5B8VK44</accession>
<keyword evidence="4" id="KW-0949">S-adenosyl-L-methionine</keyword>
<evidence type="ECO:0000256" key="2">
    <source>
        <dbReference type="ARBA" id="ARBA00012167"/>
    </source>
</evidence>
<dbReference type="KEGG" id="agi:FSB73_06260"/>
<dbReference type="GO" id="GO:0046872">
    <property type="term" value="F:metal ion binding"/>
    <property type="evidence" value="ECO:0007669"/>
    <property type="project" value="UniProtKB-KW"/>
</dbReference>
<dbReference type="InterPro" id="IPR013483">
    <property type="entry name" value="MoaA"/>
</dbReference>
<dbReference type="GO" id="GO:0061798">
    <property type="term" value="F:GTP 3',8'-cyclase activity"/>
    <property type="evidence" value="ECO:0007669"/>
    <property type="project" value="UniProtKB-EC"/>
</dbReference>
<proteinExistence type="predicted"/>
<dbReference type="GO" id="GO:0005525">
    <property type="term" value="F:GTP binding"/>
    <property type="evidence" value="ECO:0007669"/>
    <property type="project" value="UniProtKB-KW"/>
</dbReference>
<dbReference type="PROSITE" id="PS51918">
    <property type="entry name" value="RADICAL_SAM"/>
    <property type="match status" value="1"/>
</dbReference>
<dbReference type="SMART" id="SM00729">
    <property type="entry name" value="Elp3"/>
    <property type="match status" value="1"/>
</dbReference>
<dbReference type="InterPro" id="IPR006638">
    <property type="entry name" value="Elp3/MiaA/NifB-like_rSAM"/>
</dbReference>
<dbReference type="Proteomes" id="UP000321291">
    <property type="component" value="Chromosome"/>
</dbReference>
<evidence type="ECO:0000256" key="4">
    <source>
        <dbReference type="ARBA" id="ARBA00022691"/>
    </source>
</evidence>
<dbReference type="InterPro" id="IPR010505">
    <property type="entry name" value="MoaA_twitch"/>
</dbReference>
<dbReference type="UniPathway" id="UPA00344"/>
<evidence type="ECO:0000256" key="1">
    <source>
        <dbReference type="ARBA" id="ARBA00001966"/>
    </source>
</evidence>
<dbReference type="Pfam" id="PF04055">
    <property type="entry name" value="Radical_SAM"/>
    <property type="match status" value="1"/>
</dbReference>
<organism evidence="14 15">
    <name type="scientific">Arachidicoccus ginsenosidivorans</name>
    <dbReference type="NCBI Taxonomy" id="496057"/>
    <lineage>
        <taxon>Bacteria</taxon>
        <taxon>Pseudomonadati</taxon>
        <taxon>Bacteroidota</taxon>
        <taxon>Chitinophagia</taxon>
        <taxon>Chitinophagales</taxon>
        <taxon>Chitinophagaceae</taxon>
        <taxon>Arachidicoccus</taxon>
    </lineage>
</organism>
<evidence type="ECO:0000256" key="3">
    <source>
        <dbReference type="ARBA" id="ARBA00022485"/>
    </source>
</evidence>
<evidence type="ECO:0000256" key="12">
    <source>
        <dbReference type="ARBA" id="ARBA00048697"/>
    </source>
</evidence>
<dbReference type="Gene3D" id="3.20.20.70">
    <property type="entry name" value="Aldolase class I"/>
    <property type="match status" value="1"/>
</dbReference>
<keyword evidence="8" id="KW-0411">Iron-sulfur</keyword>
<dbReference type="PANTHER" id="PTHR22960">
    <property type="entry name" value="MOLYBDOPTERIN COFACTOR SYNTHESIS PROTEIN A"/>
    <property type="match status" value="1"/>
</dbReference>
<keyword evidence="9" id="KW-0342">GTP-binding</keyword>
<reference evidence="14 15" key="1">
    <citation type="journal article" date="2017" name="Int. J. Syst. Evol. Microbiol.">
        <title>Arachidicoccus ginsenosidivorans sp. nov., with ginsenoside-converting activity isolated from ginseng cultivating soil.</title>
        <authorList>
            <person name="Siddiqi M.Z."/>
            <person name="Aslam Z."/>
            <person name="Im W.T."/>
        </authorList>
    </citation>
    <scope>NUCLEOTIDE SEQUENCE [LARGE SCALE GENOMIC DNA]</scope>
    <source>
        <strain evidence="14 15">Gsoil 809</strain>
    </source>
</reference>
<evidence type="ECO:0000256" key="7">
    <source>
        <dbReference type="ARBA" id="ARBA00023004"/>
    </source>
</evidence>
<dbReference type="PANTHER" id="PTHR22960:SF0">
    <property type="entry name" value="MOLYBDENUM COFACTOR BIOSYNTHESIS PROTEIN 1"/>
    <property type="match status" value="1"/>
</dbReference>
<dbReference type="GO" id="GO:0006777">
    <property type="term" value="P:Mo-molybdopterin cofactor biosynthetic process"/>
    <property type="evidence" value="ECO:0007669"/>
    <property type="project" value="UniProtKB-KW"/>
</dbReference>
<dbReference type="OrthoDB" id="9763993at2"/>
<keyword evidence="5" id="KW-0479">Metal-binding</keyword>
<evidence type="ECO:0000313" key="14">
    <source>
        <dbReference type="EMBL" id="QEC71335.1"/>
    </source>
</evidence>
<evidence type="ECO:0000256" key="11">
    <source>
        <dbReference type="ARBA" id="ARBA00023239"/>
    </source>
</evidence>
<comment type="cofactor">
    <cofactor evidence="1">
        <name>[4Fe-4S] cluster</name>
        <dbReference type="ChEBI" id="CHEBI:49883"/>
    </cofactor>
</comment>
<keyword evidence="3" id="KW-0004">4Fe-4S</keyword>
<comment type="catalytic activity">
    <reaction evidence="12">
        <text>GTP + AH2 + S-adenosyl-L-methionine = (8S)-3',8-cyclo-7,8-dihydroguanosine 5'-triphosphate + 5'-deoxyadenosine + L-methionine + A + H(+)</text>
        <dbReference type="Rhea" id="RHEA:49576"/>
        <dbReference type="ChEBI" id="CHEBI:13193"/>
        <dbReference type="ChEBI" id="CHEBI:15378"/>
        <dbReference type="ChEBI" id="CHEBI:17319"/>
        <dbReference type="ChEBI" id="CHEBI:17499"/>
        <dbReference type="ChEBI" id="CHEBI:37565"/>
        <dbReference type="ChEBI" id="CHEBI:57844"/>
        <dbReference type="ChEBI" id="CHEBI:59789"/>
        <dbReference type="ChEBI" id="CHEBI:131766"/>
        <dbReference type="EC" id="4.1.99.22"/>
    </reaction>
</comment>
<keyword evidence="10" id="KW-0501">Molybdenum cofactor biosynthesis</keyword>
<gene>
    <name evidence="14" type="primary">moaA</name>
    <name evidence="14" type="ORF">FSB73_06260</name>
</gene>
<evidence type="ECO:0000256" key="6">
    <source>
        <dbReference type="ARBA" id="ARBA00022741"/>
    </source>
</evidence>
<dbReference type="SFLD" id="SFLDG01386">
    <property type="entry name" value="main_SPASM_domain-containing"/>
    <property type="match status" value="1"/>
</dbReference>
<dbReference type="InterPro" id="IPR013785">
    <property type="entry name" value="Aldolase_TIM"/>
</dbReference>
<dbReference type="SFLD" id="SFLDS00029">
    <property type="entry name" value="Radical_SAM"/>
    <property type="match status" value="1"/>
</dbReference>
<evidence type="ECO:0000313" key="15">
    <source>
        <dbReference type="Proteomes" id="UP000321291"/>
    </source>
</evidence>
<evidence type="ECO:0000256" key="5">
    <source>
        <dbReference type="ARBA" id="ARBA00022723"/>
    </source>
</evidence>
<dbReference type="InterPro" id="IPR058240">
    <property type="entry name" value="rSAM_sf"/>
</dbReference>
<keyword evidence="6" id="KW-0547">Nucleotide-binding</keyword>
<evidence type="ECO:0000256" key="10">
    <source>
        <dbReference type="ARBA" id="ARBA00023150"/>
    </source>
</evidence>
<dbReference type="SUPFAM" id="SSF102114">
    <property type="entry name" value="Radical SAM enzymes"/>
    <property type="match status" value="1"/>
</dbReference>
<keyword evidence="7" id="KW-0408">Iron</keyword>
<dbReference type="GO" id="GO:0061799">
    <property type="term" value="F:cyclic pyranopterin monophosphate synthase activity"/>
    <property type="evidence" value="ECO:0007669"/>
    <property type="project" value="TreeGrafter"/>
</dbReference>
<evidence type="ECO:0000256" key="9">
    <source>
        <dbReference type="ARBA" id="ARBA00023134"/>
    </source>
</evidence>
<feature type="domain" description="Radical SAM core" evidence="13">
    <location>
        <begin position="5"/>
        <end position="219"/>
    </location>
</feature>
<dbReference type="EC" id="4.1.99.22" evidence="2"/>
<evidence type="ECO:0000259" key="13">
    <source>
        <dbReference type="PROSITE" id="PS51918"/>
    </source>
</evidence>
<sequence length="330" mass="36826">MITDSHGRTINYLRLAVTDKCNLRCTYCMPAVGLNWLPKAELMTTEEMLRISRLLITMGVEKIRITGGEPFVRKDLMPFLGELSKMLGHGLKEITLTTNGLLTEPYIPELKKLGIRSVNLSLDTLDRQRFIDITRRDALPQVLNTLEKLLLAGIAVKINTVVMEDCNTQDILPLVALTKSMPVSVRFIEEMPFNGGTHDISLSWNFSRIIEHIREQYPDLAKMQDPIHATALNYHIEGHQGDIGVIAAYTRSFCGSCNRLRITAKGGLRTCLYGQGVLNLKDLIRAGASDQVIEKQLLSAVLNKPLDGWEAEKNKTNNIIKQPSMATIGG</sequence>
<keyword evidence="15" id="KW-1185">Reference proteome</keyword>
<keyword evidence="11" id="KW-0456">Lyase</keyword>
<dbReference type="NCBIfam" id="TIGR02666">
    <property type="entry name" value="moaA"/>
    <property type="match status" value="1"/>
</dbReference>
<dbReference type="InterPro" id="IPR040064">
    <property type="entry name" value="MoaA-like"/>
</dbReference>
<protein>
    <recommendedName>
        <fullName evidence="2">GTP 3',8-cyclase</fullName>
        <ecNumber evidence="2">4.1.99.22</ecNumber>
    </recommendedName>
</protein>
<dbReference type="SFLD" id="SFLDG01067">
    <property type="entry name" value="SPASM/twitch_domain_containing"/>
    <property type="match status" value="1"/>
</dbReference>
<dbReference type="CDD" id="cd21117">
    <property type="entry name" value="Twitch_MoaA"/>
    <property type="match status" value="1"/>
</dbReference>
<dbReference type="RefSeq" id="WP_146780618.1">
    <property type="nucleotide sequence ID" value="NZ_CP042434.1"/>
</dbReference>
<name>A0A5B8VK44_9BACT</name>
<dbReference type="EMBL" id="CP042434">
    <property type="protein sequence ID" value="QEC71335.1"/>
    <property type="molecule type" value="Genomic_DNA"/>
</dbReference>
<dbReference type="GO" id="GO:0051539">
    <property type="term" value="F:4 iron, 4 sulfur cluster binding"/>
    <property type="evidence" value="ECO:0007669"/>
    <property type="project" value="UniProtKB-KW"/>
</dbReference>
<dbReference type="InterPro" id="IPR007197">
    <property type="entry name" value="rSAM"/>
</dbReference>
<dbReference type="InterPro" id="IPR000385">
    <property type="entry name" value="MoaA_NifB_PqqE_Fe-S-bd_CS"/>
</dbReference>
<dbReference type="SFLD" id="SFLDG01383">
    <property type="entry name" value="cyclic_pyranopterin_phosphate"/>
    <property type="match status" value="1"/>
</dbReference>
<dbReference type="AlphaFoldDB" id="A0A5B8VK44"/>
<dbReference type="InterPro" id="IPR050105">
    <property type="entry name" value="MoCo_biosynth_MoaA/MoaC"/>
</dbReference>
<dbReference type="PROSITE" id="PS01305">
    <property type="entry name" value="MOAA_NIFB_PQQE"/>
    <property type="match status" value="1"/>
</dbReference>
<dbReference type="CDD" id="cd01335">
    <property type="entry name" value="Radical_SAM"/>
    <property type="match status" value="1"/>
</dbReference>
<dbReference type="Pfam" id="PF06463">
    <property type="entry name" value="Mob_synth_C"/>
    <property type="match status" value="1"/>
</dbReference>